<dbReference type="InterPro" id="IPR001647">
    <property type="entry name" value="HTH_TetR"/>
</dbReference>
<accession>A0A1A9KKK5</accession>
<keyword evidence="4" id="KW-0804">Transcription</keyword>
<dbReference type="SUPFAM" id="SSF46689">
    <property type="entry name" value="Homeodomain-like"/>
    <property type="match status" value="1"/>
</dbReference>
<evidence type="ECO:0000256" key="3">
    <source>
        <dbReference type="ARBA" id="ARBA00023125"/>
    </source>
</evidence>
<dbReference type="PANTHER" id="PTHR30055:SF151">
    <property type="entry name" value="TRANSCRIPTIONAL REGULATORY PROTEIN"/>
    <property type="match status" value="1"/>
</dbReference>
<dbReference type="SUPFAM" id="SSF48498">
    <property type="entry name" value="Tetracyclin repressor-like, C-terminal domain"/>
    <property type="match status" value="1"/>
</dbReference>
<evidence type="ECO:0000256" key="1">
    <source>
        <dbReference type="ARBA" id="ARBA00002856"/>
    </source>
</evidence>
<comment type="function">
    <text evidence="1">TetR is the repressor of the tetracycline resistance element; its N-terminal region forms a helix-turn-helix structure and binds DNA. Binding of tetracycline to TetR reduces the repressor affinity for the tetracycline resistance gene (tetA) promoter operator sites.</text>
</comment>
<evidence type="ECO:0000259" key="6">
    <source>
        <dbReference type="PROSITE" id="PS50977"/>
    </source>
</evidence>
<evidence type="ECO:0000256" key="2">
    <source>
        <dbReference type="ARBA" id="ARBA00023015"/>
    </source>
</evidence>
<evidence type="ECO:0000256" key="5">
    <source>
        <dbReference type="PROSITE-ProRule" id="PRU00335"/>
    </source>
</evidence>
<dbReference type="InterPro" id="IPR050109">
    <property type="entry name" value="HTH-type_TetR-like_transc_reg"/>
</dbReference>
<dbReference type="AlphaFoldDB" id="A0A1A9KKK5"/>
<name>A0A1A9KKK5_9PSED</name>
<sequence length="197" mass="22447">MGRPSKPIISKELAVRAALEVVDDEGIDGLTVQLVARKLGVKAPSLYYHFKGKSEMLEEIARMIQVEAIIPRMRDKGDWREQLIELAVAVRASILRHPKAAPLLLQFFPRHLMLKYYDFWVNRYDIPAERRMLVIEGVEKLTYGSALIGAMSRANGTSPMPEFDEQEFPHLAEAIKANPMNDDQAFVETLKVFLYAF</sequence>
<evidence type="ECO:0000313" key="8">
    <source>
        <dbReference type="Proteomes" id="UP000077748"/>
    </source>
</evidence>
<feature type="domain" description="HTH tetR-type" evidence="6">
    <location>
        <begin position="8"/>
        <end position="68"/>
    </location>
</feature>
<dbReference type="Proteomes" id="UP000077748">
    <property type="component" value="Chromosome"/>
</dbReference>
<evidence type="ECO:0000256" key="4">
    <source>
        <dbReference type="ARBA" id="ARBA00023163"/>
    </source>
</evidence>
<keyword evidence="3 5" id="KW-0238">DNA-binding</keyword>
<dbReference type="InterPro" id="IPR036271">
    <property type="entry name" value="Tet_transcr_reg_TetR-rel_C_sf"/>
</dbReference>
<organism evidence="7 8">
    <name type="scientific">Pseudomonas citronellolis</name>
    <dbReference type="NCBI Taxonomy" id="53408"/>
    <lineage>
        <taxon>Bacteria</taxon>
        <taxon>Pseudomonadati</taxon>
        <taxon>Pseudomonadota</taxon>
        <taxon>Gammaproteobacteria</taxon>
        <taxon>Pseudomonadales</taxon>
        <taxon>Pseudomonadaceae</taxon>
        <taxon>Pseudomonas</taxon>
    </lineage>
</organism>
<dbReference type="PRINTS" id="PR00455">
    <property type="entry name" value="HTHTETR"/>
</dbReference>
<proteinExistence type="predicted"/>
<dbReference type="GO" id="GO:0000976">
    <property type="term" value="F:transcription cis-regulatory region binding"/>
    <property type="evidence" value="ECO:0007669"/>
    <property type="project" value="TreeGrafter"/>
</dbReference>
<dbReference type="GO" id="GO:0003700">
    <property type="term" value="F:DNA-binding transcription factor activity"/>
    <property type="evidence" value="ECO:0007669"/>
    <property type="project" value="TreeGrafter"/>
</dbReference>
<keyword evidence="2" id="KW-0805">Transcription regulation</keyword>
<evidence type="ECO:0000313" key="7">
    <source>
        <dbReference type="EMBL" id="ANI17493.1"/>
    </source>
</evidence>
<dbReference type="GO" id="GO:0046677">
    <property type="term" value="P:response to antibiotic"/>
    <property type="evidence" value="ECO:0007669"/>
    <property type="project" value="InterPro"/>
</dbReference>
<dbReference type="GO" id="GO:0045892">
    <property type="term" value="P:negative regulation of DNA-templated transcription"/>
    <property type="evidence" value="ECO:0007669"/>
    <property type="project" value="InterPro"/>
</dbReference>
<dbReference type="PANTHER" id="PTHR30055">
    <property type="entry name" value="HTH-TYPE TRANSCRIPTIONAL REGULATOR RUTR"/>
    <property type="match status" value="1"/>
</dbReference>
<feature type="DNA-binding region" description="H-T-H motif" evidence="5">
    <location>
        <begin position="31"/>
        <end position="50"/>
    </location>
</feature>
<protein>
    <recommendedName>
        <fullName evidence="6">HTH tetR-type domain-containing protein</fullName>
    </recommendedName>
</protein>
<dbReference type="EMBL" id="CP015878">
    <property type="protein sequence ID" value="ANI17493.1"/>
    <property type="molecule type" value="Genomic_DNA"/>
</dbReference>
<gene>
    <name evidence="7" type="ORF">A9C11_27465</name>
</gene>
<reference evidence="7 8" key="1">
    <citation type="submission" date="2016-05" db="EMBL/GenBank/DDBJ databases">
        <title>Genome Sequence of Pseudomonas citronellolis Strain SJTE-3, an Estrogens and Persistent Organic Pollutants degradation strain.</title>
        <authorList>
            <person name="Liang R."/>
        </authorList>
    </citation>
    <scope>NUCLEOTIDE SEQUENCE [LARGE SCALE GENOMIC DNA]</scope>
    <source>
        <strain evidence="7 8">SJTE-3</strain>
    </source>
</reference>
<dbReference type="Pfam" id="PF00440">
    <property type="entry name" value="TetR_N"/>
    <property type="match status" value="1"/>
</dbReference>
<dbReference type="Gene3D" id="1.10.357.10">
    <property type="entry name" value="Tetracycline Repressor, domain 2"/>
    <property type="match status" value="1"/>
</dbReference>
<dbReference type="InterPro" id="IPR003012">
    <property type="entry name" value="Tet_transcr_reg_TetR"/>
</dbReference>
<dbReference type="PRINTS" id="PR00400">
    <property type="entry name" value="TETREPRESSOR"/>
</dbReference>
<dbReference type="InterPro" id="IPR009057">
    <property type="entry name" value="Homeodomain-like_sf"/>
</dbReference>
<dbReference type="PROSITE" id="PS50977">
    <property type="entry name" value="HTH_TETR_2"/>
    <property type="match status" value="1"/>
</dbReference>